<protein>
    <recommendedName>
        <fullName evidence="6">Choline transporter-like protein</fullName>
    </recommendedName>
</protein>
<dbReference type="Pfam" id="PF04515">
    <property type="entry name" value="Choline_transpo"/>
    <property type="match status" value="1"/>
</dbReference>
<feature type="transmembrane region" description="Helical" evidence="6">
    <location>
        <begin position="150"/>
        <end position="174"/>
    </location>
</feature>
<dbReference type="Proteomes" id="UP001152797">
    <property type="component" value="Unassembled WGS sequence"/>
</dbReference>
<feature type="transmembrane region" description="Helical" evidence="6">
    <location>
        <begin position="253"/>
        <end position="278"/>
    </location>
</feature>
<keyword evidence="4 6" id="KW-1133">Transmembrane helix</keyword>
<organism evidence="7">
    <name type="scientific">Cladocopium goreaui</name>
    <dbReference type="NCBI Taxonomy" id="2562237"/>
    <lineage>
        <taxon>Eukaryota</taxon>
        <taxon>Sar</taxon>
        <taxon>Alveolata</taxon>
        <taxon>Dinophyceae</taxon>
        <taxon>Suessiales</taxon>
        <taxon>Symbiodiniaceae</taxon>
        <taxon>Cladocopium</taxon>
    </lineage>
</organism>
<feature type="transmembrane region" description="Helical" evidence="6">
    <location>
        <begin position="67"/>
        <end position="85"/>
    </location>
</feature>
<keyword evidence="9" id="KW-1185">Reference proteome</keyword>
<evidence type="ECO:0000313" key="9">
    <source>
        <dbReference type="Proteomes" id="UP001152797"/>
    </source>
</evidence>
<proteinExistence type="inferred from homology"/>
<keyword evidence="3 6" id="KW-0812">Transmembrane</keyword>
<feature type="transmembrane region" description="Helical" evidence="6">
    <location>
        <begin position="186"/>
        <end position="204"/>
    </location>
</feature>
<evidence type="ECO:0000256" key="3">
    <source>
        <dbReference type="ARBA" id="ARBA00022692"/>
    </source>
</evidence>
<evidence type="ECO:0000256" key="2">
    <source>
        <dbReference type="ARBA" id="ARBA00007168"/>
    </source>
</evidence>
<dbReference type="GO" id="GO:0005886">
    <property type="term" value="C:plasma membrane"/>
    <property type="evidence" value="ECO:0007669"/>
    <property type="project" value="UniProtKB-SubCell"/>
</dbReference>
<evidence type="ECO:0000256" key="1">
    <source>
        <dbReference type="ARBA" id="ARBA00004141"/>
    </source>
</evidence>
<comment type="caution">
    <text evidence="7">The sequence shown here is derived from an EMBL/GenBank/DDBJ whole genome shotgun (WGS) entry which is preliminary data.</text>
</comment>
<dbReference type="GO" id="GO:0022857">
    <property type="term" value="F:transmembrane transporter activity"/>
    <property type="evidence" value="ECO:0007669"/>
    <property type="project" value="UniProtKB-UniRule"/>
</dbReference>
<evidence type="ECO:0000256" key="4">
    <source>
        <dbReference type="ARBA" id="ARBA00022989"/>
    </source>
</evidence>
<comment type="function">
    <text evidence="6">Choline transporter.</text>
</comment>
<accession>A0A9P1GRF4</accession>
<dbReference type="OrthoDB" id="44736at2759"/>
<dbReference type="EMBL" id="CAMXCT020006755">
    <property type="protein sequence ID" value="CAL1172888.1"/>
    <property type="molecule type" value="Genomic_DNA"/>
</dbReference>
<feature type="transmembrane region" description="Helical" evidence="6">
    <location>
        <begin position="211"/>
        <end position="233"/>
    </location>
</feature>
<evidence type="ECO:0000313" key="8">
    <source>
        <dbReference type="EMBL" id="CAL1172888.1"/>
    </source>
</evidence>
<dbReference type="PANTHER" id="PTHR12385:SF4">
    <property type="entry name" value="PROTEIN PNS1"/>
    <property type="match status" value="1"/>
</dbReference>
<dbReference type="InterPro" id="IPR007603">
    <property type="entry name" value="Choline_transptr-like"/>
</dbReference>
<evidence type="ECO:0000313" key="7">
    <source>
        <dbReference type="EMBL" id="CAI4019513.1"/>
    </source>
</evidence>
<comment type="similarity">
    <text evidence="2 6">Belongs to the CTL (choline transporter-like) family.</text>
</comment>
<sequence length="545" mass="57831">MALSVGQNYGSSRTVLVNNQQVDLQNLKELRDLPEKHRAGREEEIRSGAEFLQQFPRFPASRACADLPWAILFLLTLLALLLFVATSMGELNSQAAAHSSRHLQTTSYGYVVDDAPGGSESGTYPGSQPMQHTFAADGNMHISESEGRHLAASICLACVAGAVGGLVSAALWIMAAKACASPVVYFSLYAIPALLMVGGLLALLGGSIHAGIMLCLLGGLMIVLTMCCWARYIPFTIEIVQMVATAFSERSEMVVISAIGGFVGPLWITLVILGYLAYYIKRTGGMSAEPSDGDSGAIYFFFFVFLWGIGVIGNVSHMAYCGVFSRWYFEEDEAPLLKSLHVATVTSFGSICFGTMMVAAINTVEAIVRGIRHAAQEDGNIVGCVIALIMEAIISCIGDLMEYFNEWVYAMCALRGGSFCDSARGTCTLISCTGMKAIIGDVLIDRVVGFGLLLATVAGGGLAALAGLLTATDTGGSMSRGDVIACSLAVGLVSAAISGGGVMLIMGSGTKAILMCWAEDPDRLHQQHGFEALHTELNNKAREWK</sequence>
<evidence type="ECO:0000256" key="6">
    <source>
        <dbReference type="RuleBase" id="RU368066"/>
    </source>
</evidence>
<dbReference type="EMBL" id="CAMXCT030006755">
    <property type="protein sequence ID" value="CAL4806825.1"/>
    <property type="molecule type" value="Genomic_DNA"/>
</dbReference>
<keyword evidence="5 6" id="KW-0472">Membrane</keyword>
<reference evidence="7" key="1">
    <citation type="submission" date="2022-10" db="EMBL/GenBank/DDBJ databases">
        <authorList>
            <person name="Chen Y."/>
            <person name="Dougan E. K."/>
            <person name="Chan C."/>
            <person name="Rhodes N."/>
            <person name="Thang M."/>
        </authorList>
    </citation>
    <scope>NUCLEOTIDE SEQUENCE</scope>
</reference>
<feature type="transmembrane region" description="Helical" evidence="6">
    <location>
        <begin position="340"/>
        <end position="361"/>
    </location>
</feature>
<evidence type="ECO:0000256" key="5">
    <source>
        <dbReference type="ARBA" id="ARBA00023136"/>
    </source>
</evidence>
<feature type="transmembrane region" description="Helical" evidence="6">
    <location>
        <begin position="450"/>
        <end position="471"/>
    </location>
</feature>
<gene>
    <name evidence="7" type="ORF">C1SCF055_LOCUS44008</name>
</gene>
<feature type="transmembrane region" description="Helical" evidence="6">
    <location>
        <begin position="483"/>
        <end position="506"/>
    </location>
</feature>
<feature type="transmembrane region" description="Helical" evidence="6">
    <location>
        <begin position="381"/>
        <end position="401"/>
    </location>
</feature>
<dbReference type="EMBL" id="CAMXCT010006755">
    <property type="protein sequence ID" value="CAI4019513.1"/>
    <property type="molecule type" value="Genomic_DNA"/>
</dbReference>
<name>A0A9P1GRF4_9DINO</name>
<feature type="transmembrane region" description="Helical" evidence="6">
    <location>
        <begin position="298"/>
        <end position="320"/>
    </location>
</feature>
<comment type="subcellular location">
    <subcellularLocation>
        <location evidence="6">Cell membrane</location>
        <topology evidence="6">Multi-pass membrane protein</topology>
    </subcellularLocation>
    <subcellularLocation>
        <location evidence="1">Membrane</location>
        <topology evidence="1">Multi-pass membrane protein</topology>
    </subcellularLocation>
</comment>
<dbReference type="AlphaFoldDB" id="A0A9P1GRF4"/>
<reference evidence="8" key="2">
    <citation type="submission" date="2024-04" db="EMBL/GenBank/DDBJ databases">
        <authorList>
            <person name="Chen Y."/>
            <person name="Shah S."/>
            <person name="Dougan E. K."/>
            <person name="Thang M."/>
            <person name="Chan C."/>
        </authorList>
    </citation>
    <scope>NUCLEOTIDE SEQUENCE [LARGE SCALE GENOMIC DNA]</scope>
</reference>
<dbReference type="PANTHER" id="PTHR12385">
    <property type="entry name" value="CHOLINE TRANSPORTER-LIKE (SLC FAMILY 44)"/>
    <property type="match status" value="1"/>
</dbReference>